<keyword evidence="7" id="KW-1185">Reference proteome</keyword>
<dbReference type="AlphaFoldDB" id="A0A543AGF9"/>
<dbReference type="EMBL" id="VFOU01000003">
    <property type="protein sequence ID" value="TQL71668.1"/>
    <property type="molecule type" value="Genomic_DNA"/>
</dbReference>
<dbReference type="Gene3D" id="3.40.50.300">
    <property type="entry name" value="P-loop containing nucleotide triphosphate hydrolases"/>
    <property type="match status" value="1"/>
</dbReference>
<gene>
    <name evidence="6" type="ORF">FB556_2159</name>
</gene>
<evidence type="ECO:0000256" key="4">
    <source>
        <dbReference type="ARBA" id="ARBA00022840"/>
    </source>
</evidence>
<dbReference type="GO" id="GO:0016020">
    <property type="term" value="C:membrane"/>
    <property type="evidence" value="ECO:0007669"/>
    <property type="project" value="InterPro"/>
</dbReference>
<dbReference type="GO" id="GO:0016887">
    <property type="term" value="F:ATP hydrolysis activity"/>
    <property type="evidence" value="ECO:0007669"/>
    <property type="project" value="InterPro"/>
</dbReference>
<sequence length="272" mass="29714">MNAAKPPITLAADDIHMTYQVRYTGKGRNPLNHLRRVPKPVLKGISFYVREKEFVGVIGRNGSGKSTLLRILAGLETPTSGRVFSSAKPQLLGVGAALMPALSGHENVMLGLLAMGFTPEEAEEIRPSVIDLAQIGRAIHTPMNTYSSGMGARLRFAISVAARPKILMVDEALATGDASFQERSKAAMDAMIERAGTVFLVNHSREAIEGMCNRVIWLEDGEVVADGQPEQKMEQYMVYVSALAREEYEYAAEFLGKVKEAYGVQRPAFNRG</sequence>
<evidence type="ECO:0000256" key="2">
    <source>
        <dbReference type="ARBA" id="ARBA00022448"/>
    </source>
</evidence>
<dbReference type="RefSeq" id="WP_246057393.1">
    <property type="nucleotide sequence ID" value="NZ_BAABAN010000001.1"/>
</dbReference>
<dbReference type="InterPro" id="IPR015860">
    <property type="entry name" value="ABC_transpr_TagH-like"/>
</dbReference>
<comment type="caution">
    <text evidence="6">The sequence shown here is derived from an EMBL/GenBank/DDBJ whole genome shotgun (WGS) entry which is preliminary data.</text>
</comment>
<comment type="similarity">
    <text evidence="1">Belongs to the ABC transporter superfamily.</text>
</comment>
<keyword evidence="2" id="KW-0813">Transport</keyword>
<dbReference type="Proteomes" id="UP000319746">
    <property type="component" value="Unassembled WGS sequence"/>
</dbReference>
<proteinExistence type="inferred from homology"/>
<dbReference type="InterPro" id="IPR027417">
    <property type="entry name" value="P-loop_NTPase"/>
</dbReference>
<evidence type="ECO:0000313" key="6">
    <source>
        <dbReference type="EMBL" id="TQL71668.1"/>
    </source>
</evidence>
<keyword evidence="3" id="KW-0547">Nucleotide-binding</keyword>
<evidence type="ECO:0000256" key="1">
    <source>
        <dbReference type="ARBA" id="ARBA00005417"/>
    </source>
</evidence>
<dbReference type="InterPro" id="IPR003593">
    <property type="entry name" value="AAA+_ATPase"/>
</dbReference>
<dbReference type="InterPro" id="IPR003439">
    <property type="entry name" value="ABC_transporter-like_ATP-bd"/>
</dbReference>
<name>A0A543AGF9_9MICC</name>
<accession>A0A543AGF9</accession>
<dbReference type="SUPFAM" id="SSF52540">
    <property type="entry name" value="P-loop containing nucleoside triphosphate hydrolases"/>
    <property type="match status" value="1"/>
</dbReference>
<dbReference type="PANTHER" id="PTHR46743">
    <property type="entry name" value="TEICHOIC ACIDS EXPORT ATP-BINDING PROTEIN TAGH"/>
    <property type="match status" value="1"/>
</dbReference>
<dbReference type="Pfam" id="PF00005">
    <property type="entry name" value="ABC_tran"/>
    <property type="match status" value="1"/>
</dbReference>
<dbReference type="CDD" id="cd03220">
    <property type="entry name" value="ABC_KpsT_Wzt"/>
    <property type="match status" value="1"/>
</dbReference>
<dbReference type="PROSITE" id="PS50893">
    <property type="entry name" value="ABC_TRANSPORTER_2"/>
    <property type="match status" value="1"/>
</dbReference>
<dbReference type="SMART" id="SM00382">
    <property type="entry name" value="AAA"/>
    <property type="match status" value="1"/>
</dbReference>
<evidence type="ECO:0000256" key="3">
    <source>
        <dbReference type="ARBA" id="ARBA00022741"/>
    </source>
</evidence>
<dbReference type="PANTHER" id="PTHR46743:SF2">
    <property type="entry name" value="TEICHOIC ACIDS EXPORT ATP-BINDING PROTEIN TAGH"/>
    <property type="match status" value="1"/>
</dbReference>
<dbReference type="GO" id="GO:0140359">
    <property type="term" value="F:ABC-type transporter activity"/>
    <property type="evidence" value="ECO:0007669"/>
    <property type="project" value="InterPro"/>
</dbReference>
<keyword evidence="4 6" id="KW-0067">ATP-binding</keyword>
<dbReference type="GO" id="GO:0005524">
    <property type="term" value="F:ATP binding"/>
    <property type="evidence" value="ECO:0007669"/>
    <property type="project" value="UniProtKB-KW"/>
</dbReference>
<reference evidence="6 7" key="1">
    <citation type="submission" date="2019-06" db="EMBL/GenBank/DDBJ databases">
        <title>Sequencing the genomes of 1000 actinobacteria strains.</title>
        <authorList>
            <person name="Klenk H.-P."/>
        </authorList>
    </citation>
    <scope>NUCLEOTIDE SEQUENCE [LARGE SCALE GENOMIC DNA]</scope>
    <source>
        <strain evidence="6 7">DSM 24083</strain>
    </source>
</reference>
<organism evidence="6 7">
    <name type="scientific">Enteractinococcus coprophilus</name>
    <dbReference type="NCBI Taxonomy" id="1027633"/>
    <lineage>
        <taxon>Bacteria</taxon>
        <taxon>Bacillati</taxon>
        <taxon>Actinomycetota</taxon>
        <taxon>Actinomycetes</taxon>
        <taxon>Micrococcales</taxon>
        <taxon>Micrococcaceae</taxon>
    </lineage>
</organism>
<feature type="domain" description="ABC transporter" evidence="5">
    <location>
        <begin position="10"/>
        <end position="245"/>
    </location>
</feature>
<evidence type="ECO:0000259" key="5">
    <source>
        <dbReference type="PROSITE" id="PS50893"/>
    </source>
</evidence>
<dbReference type="InterPro" id="IPR050683">
    <property type="entry name" value="Bact_Polysacc_Export_ATP-bd"/>
</dbReference>
<protein>
    <submittedName>
        <fullName evidence="6">Teichoic acid transport system ATP-binding protein</fullName>
    </submittedName>
</protein>
<evidence type="ECO:0000313" key="7">
    <source>
        <dbReference type="Proteomes" id="UP000319746"/>
    </source>
</evidence>